<organism evidence="8 9">
    <name type="scientific">Curvibacter cyanobacteriorum</name>
    <dbReference type="NCBI Taxonomy" id="3026422"/>
    <lineage>
        <taxon>Bacteria</taxon>
        <taxon>Pseudomonadati</taxon>
        <taxon>Pseudomonadota</taxon>
        <taxon>Betaproteobacteria</taxon>
        <taxon>Burkholderiales</taxon>
        <taxon>Comamonadaceae</taxon>
        <taxon>Curvibacter</taxon>
    </lineage>
</organism>
<protein>
    <submittedName>
        <fullName evidence="8">Lysophospholipid transporter LplT</fullName>
    </submittedName>
</protein>
<dbReference type="InterPro" id="IPR011701">
    <property type="entry name" value="MFS"/>
</dbReference>
<sequence length="413" mass="43326">MPAGFSLLMAAQFTSSWADNALLLVTMALLQEQGWPAWWAPLLKFAFTLSYVLLAPVAGPLADAMPKARLMAWMNALKLLGVIGLLAGVHPLLAFAVVGLGAAGYAPAKYGLVTELVPGPKLVVANSWIEISMVGAALLGAVGGGGLLSAWWCEATAVQALRQGLRDAGLPLDSAFTPSLVLLWGVYGLAAALQSGVPDSGARYAQRSIHPVALWRDFVHSNRLLWRDPDGGLSLAVTTLFWGVGATLQFAVLRWAQEALTLPLNQAAYLQAVVAVGVVVGAGLAGHRIGLHQARRVLPLGVLLGGLIALIACTDHFLVALALLAVVGAVGGLLVVPMNALLQHRGHTLLTAGRSIAVQGYNENLSILVMLAAYAGLLAWELPVLPLMAGFGLTIALCMALLWQRSRRLSATH</sequence>
<dbReference type="EMBL" id="JAQSIP010000004">
    <property type="protein sequence ID" value="MDD0839149.1"/>
    <property type="molecule type" value="Genomic_DNA"/>
</dbReference>
<feature type="transmembrane region" description="Helical" evidence="7">
    <location>
        <begin position="268"/>
        <end position="285"/>
    </location>
</feature>
<keyword evidence="3" id="KW-1003">Cell membrane</keyword>
<feature type="transmembrane region" description="Helical" evidence="7">
    <location>
        <begin position="363"/>
        <end position="380"/>
    </location>
</feature>
<keyword evidence="6 7" id="KW-0472">Membrane</keyword>
<feature type="transmembrane region" description="Helical" evidence="7">
    <location>
        <begin position="42"/>
        <end position="62"/>
    </location>
</feature>
<comment type="subcellular location">
    <subcellularLocation>
        <location evidence="1">Cell membrane</location>
        <topology evidence="1">Multi-pass membrane protein</topology>
    </subcellularLocation>
</comment>
<feature type="transmembrane region" description="Helical" evidence="7">
    <location>
        <begin position="297"/>
        <end position="312"/>
    </location>
</feature>
<dbReference type="InterPro" id="IPR036259">
    <property type="entry name" value="MFS_trans_sf"/>
</dbReference>
<evidence type="ECO:0000256" key="3">
    <source>
        <dbReference type="ARBA" id="ARBA00022475"/>
    </source>
</evidence>
<gene>
    <name evidence="8" type="primary">lplT</name>
    <name evidence="8" type="ORF">PSQ40_11240</name>
</gene>
<evidence type="ECO:0000313" key="9">
    <source>
        <dbReference type="Proteomes" id="UP001528673"/>
    </source>
</evidence>
<feature type="transmembrane region" description="Helical" evidence="7">
    <location>
        <begin position="128"/>
        <end position="153"/>
    </location>
</feature>
<dbReference type="RefSeq" id="WP_273951544.1">
    <property type="nucleotide sequence ID" value="NZ_JAQSIP010000004.1"/>
</dbReference>
<dbReference type="Gene3D" id="1.20.1250.20">
    <property type="entry name" value="MFS general substrate transporter like domains"/>
    <property type="match status" value="1"/>
</dbReference>
<keyword evidence="2" id="KW-0813">Transport</keyword>
<reference evidence="8 9" key="1">
    <citation type="submission" date="2023-02" db="EMBL/GenBank/DDBJ databases">
        <title>Bacterial whole genomic sequence of Curvibacter sp. HBC61.</title>
        <authorList>
            <person name="Le V."/>
            <person name="Ko S.-R."/>
            <person name="Ahn C.-Y."/>
            <person name="Oh H.-M."/>
        </authorList>
    </citation>
    <scope>NUCLEOTIDE SEQUENCE [LARGE SCALE GENOMIC DNA]</scope>
    <source>
        <strain evidence="8 9">HBC61</strain>
    </source>
</reference>
<evidence type="ECO:0000313" key="8">
    <source>
        <dbReference type="EMBL" id="MDD0839149.1"/>
    </source>
</evidence>
<comment type="caution">
    <text evidence="8">The sequence shown here is derived from an EMBL/GenBank/DDBJ whole genome shotgun (WGS) entry which is preliminary data.</text>
</comment>
<feature type="transmembrane region" description="Helical" evidence="7">
    <location>
        <begin position="83"/>
        <end position="108"/>
    </location>
</feature>
<dbReference type="Pfam" id="PF07690">
    <property type="entry name" value="MFS_1"/>
    <property type="match status" value="1"/>
</dbReference>
<feature type="transmembrane region" description="Helical" evidence="7">
    <location>
        <begin position="386"/>
        <end position="403"/>
    </location>
</feature>
<name>A0ABT5MYL6_9BURK</name>
<dbReference type="Proteomes" id="UP001528673">
    <property type="component" value="Unassembled WGS sequence"/>
</dbReference>
<accession>A0ABT5MYL6</accession>
<feature type="transmembrane region" description="Helical" evidence="7">
    <location>
        <begin position="233"/>
        <end position="256"/>
    </location>
</feature>
<keyword evidence="4 7" id="KW-0812">Transmembrane</keyword>
<dbReference type="SUPFAM" id="SSF103473">
    <property type="entry name" value="MFS general substrate transporter"/>
    <property type="match status" value="1"/>
</dbReference>
<evidence type="ECO:0000256" key="1">
    <source>
        <dbReference type="ARBA" id="ARBA00004651"/>
    </source>
</evidence>
<dbReference type="PANTHER" id="PTHR43266">
    <property type="entry name" value="MACROLIDE-EFFLUX PROTEIN"/>
    <property type="match status" value="1"/>
</dbReference>
<keyword evidence="5 7" id="KW-1133">Transmembrane helix</keyword>
<evidence type="ECO:0000256" key="2">
    <source>
        <dbReference type="ARBA" id="ARBA00022448"/>
    </source>
</evidence>
<evidence type="ECO:0000256" key="4">
    <source>
        <dbReference type="ARBA" id="ARBA00022692"/>
    </source>
</evidence>
<evidence type="ECO:0000256" key="6">
    <source>
        <dbReference type="ARBA" id="ARBA00023136"/>
    </source>
</evidence>
<keyword evidence="9" id="KW-1185">Reference proteome</keyword>
<evidence type="ECO:0000256" key="7">
    <source>
        <dbReference type="SAM" id="Phobius"/>
    </source>
</evidence>
<dbReference type="NCBIfam" id="NF008397">
    <property type="entry name" value="PRK11195.1"/>
    <property type="match status" value="1"/>
</dbReference>
<proteinExistence type="predicted"/>
<feature type="transmembrane region" description="Helical" evidence="7">
    <location>
        <begin position="318"/>
        <end position="342"/>
    </location>
</feature>
<dbReference type="PANTHER" id="PTHR43266:SF2">
    <property type="entry name" value="MAJOR FACILITATOR SUPERFAMILY (MFS) PROFILE DOMAIN-CONTAINING PROTEIN"/>
    <property type="match status" value="1"/>
</dbReference>
<evidence type="ECO:0000256" key="5">
    <source>
        <dbReference type="ARBA" id="ARBA00022989"/>
    </source>
</evidence>